<dbReference type="STRING" id="37658.SAMN05661086_02924"/>
<evidence type="ECO:0000256" key="1">
    <source>
        <dbReference type="SAM" id="Phobius"/>
    </source>
</evidence>
<name>A0A1I6KYR1_9FIRM</name>
<evidence type="ECO:0000313" key="3">
    <source>
        <dbReference type="EMBL" id="SFR96359.1"/>
    </source>
</evidence>
<dbReference type="Pfam" id="PF14501">
    <property type="entry name" value="HATPase_c_5"/>
    <property type="match status" value="1"/>
</dbReference>
<gene>
    <name evidence="3" type="ORF">SAMN05661086_02924</name>
</gene>
<keyword evidence="3" id="KW-0808">Transferase</keyword>
<dbReference type="InterPro" id="IPR036890">
    <property type="entry name" value="HATPase_C_sf"/>
</dbReference>
<feature type="transmembrane region" description="Helical" evidence="1">
    <location>
        <begin position="37"/>
        <end position="55"/>
    </location>
</feature>
<dbReference type="AlphaFoldDB" id="A0A1I6KYR1"/>
<organism evidence="3 4">
    <name type="scientific">Anaeromicropila populeti</name>
    <dbReference type="NCBI Taxonomy" id="37658"/>
    <lineage>
        <taxon>Bacteria</taxon>
        <taxon>Bacillati</taxon>
        <taxon>Bacillota</taxon>
        <taxon>Clostridia</taxon>
        <taxon>Lachnospirales</taxon>
        <taxon>Lachnospiraceae</taxon>
        <taxon>Anaeromicropila</taxon>
    </lineage>
</organism>
<keyword evidence="1" id="KW-0472">Membrane</keyword>
<feature type="transmembrane region" description="Helical" evidence="1">
    <location>
        <begin position="86"/>
        <end position="104"/>
    </location>
</feature>
<sequence>MLFEMETLFNILFYGIETYLFFHFIHLMNCKKYANWYFSYFIPYIFIVGVLSAVSLFRMPLLNFAFFLLLENGFCLIFFTNRRKWYLLYGIMFCVISEFTQYLADLSVMLISEAGIINMKVNMSKIHLLSAILGSLLKILAYYLFLRRSVYKKLKTATALQIGGYIMISSVSLIIIHTMIVLVNKERNTMDYIMIITTLIGVVILNVYFIVYIQYIYTANSLKNKLELSEQRITISYEYYKEVEDKYISLQKIIHDMKNHIQILENIYAEGATASTRKYREDICGFLELFGPKCYTSNIILNIIINHKVLLALKDNIKLLCEIDAVDLQFISEFDMTTIFCNLLDNAIAECKLLRTDREIYFKIRQFNSFIIINIVNKMSKSIHTWEEQIAFRRRLEMGTGLSNVKAAVENYNGDMRMYFEKDLFEVNISICSR</sequence>
<keyword evidence="4" id="KW-1185">Reference proteome</keyword>
<evidence type="ECO:0000259" key="2">
    <source>
        <dbReference type="Pfam" id="PF14501"/>
    </source>
</evidence>
<dbReference type="Proteomes" id="UP000199659">
    <property type="component" value="Unassembled WGS sequence"/>
</dbReference>
<dbReference type="OrthoDB" id="9816523at2"/>
<proteinExistence type="predicted"/>
<keyword evidence="1" id="KW-1133">Transmembrane helix</keyword>
<feature type="domain" description="Sensor histidine kinase NatK-like C-terminal" evidence="2">
    <location>
        <begin position="334"/>
        <end position="431"/>
    </location>
</feature>
<feature type="transmembrane region" description="Helical" evidence="1">
    <location>
        <begin position="157"/>
        <end position="180"/>
    </location>
</feature>
<feature type="transmembrane region" description="Helical" evidence="1">
    <location>
        <begin position="124"/>
        <end position="145"/>
    </location>
</feature>
<dbReference type="SUPFAM" id="SSF55874">
    <property type="entry name" value="ATPase domain of HSP90 chaperone/DNA topoisomerase II/histidine kinase"/>
    <property type="match status" value="1"/>
</dbReference>
<evidence type="ECO:0000313" key="4">
    <source>
        <dbReference type="Proteomes" id="UP000199659"/>
    </source>
</evidence>
<dbReference type="Gene3D" id="3.30.565.10">
    <property type="entry name" value="Histidine kinase-like ATPase, C-terminal domain"/>
    <property type="match status" value="1"/>
</dbReference>
<reference evidence="3 4" key="1">
    <citation type="submission" date="2016-10" db="EMBL/GenBank/DDBJ databases">
        <authorList>
            <person name="de Groot N.N."/>
        </authorList>
    </citation>
    <scope>NUCLEOTIDE SEQUENCE [LARGE SCALE GENOMIC DNA]</scope>
    <source>
        <strain evidence="3 4">743A</strain>
    </source>
</reference>
<dbReference type="GO" id="GO:0016301">
    <property type="term" value="F:kinase activity"/>
    <property type="evidence" value="ECO:0007669"/>
    <property type="project" value="UniProtKB-KW"/>
</dbReference>
<keyword evidence="3" id="KW-0418">Kinase</keyword>
<dbReference type="InterPro" id="IPR032834">
    <property type="entry name" value="NatK-like_C"/>
</dbReference>
<accession>A0A1I6KYR1</accession>
<feature type="transmembrane region" description="Helical" evidence="1">
    <location>
        <begin position="192"/>
        <end position="217"/>
    </location>
</feature>
<keyword evidence="1" id="KW-0812">Transmembrane</keyword>
<feature type="transmembrane region" description="Helical" evidence="1">
    <location>
        <begin position="61"/>
        <end position="79"/>
    </location>
</feature>
<protein>
    <submittedName>
        <fullName evidence="3">Sensor histidine kinase YesM</fullName>
    </submittedName>
</protein>
<feature type="transmembrane region" description="Helical" evidence="1">
    <location>
        <begin position="6"/>
        <end position="25"/>
    </location>
</feature>
<dbReference type="EMBL" id="FOYZ01000011">
    <property type="protein sequence ID" value="SFR96359.1"/>
    <property type="molecule type" value="Genomic_DNA"/>
</dbReference>